<dbReference type="PANTHER" id="PTHR43065:SF46">
    <property type="entry name" value="C4-DICARBOXYLATE TRANSPORT SENSOR PROTEIN DCTB"/>
    <property type="match status" value="1"/>
</dbReference>
<sequence length="832" mass="93155">MSSFKWTLQNKSLVAFLVGLVLATGLIVVTWQGLTQTRAAVNEFEALLIPEIRNALSLSDEAAQIVAMAPYLASAGRPMQLQTERQRLQKRYELAYSLSEKLQNTEIREELQASLADIQADLNRLAELVYEELFTREDLLAAQFEVDQLAERQSFEASVNPWLPLQLYFLSITQPEHYAGRNRDGLTPLATATELSDQYLDWLALATKSHRGLLRIDQSKAFLLARLRTHSEQLTQQTNTFAADIQKVVLDQQRAVSIQVSRSMLMTVGLALVLLLGIGIYYLNNRRLIRDLSVVTEDMGYLSRGEDAPARIDIERDDEIGDLVTAYDIFRDHALAAERTSNELDAQKTLLETIFNQIQDGLSVFSADGRLVTWNRRYLEMFGFVAEDIHAGMSLDEVQALMSRKRHRNLNLHQQSVDMQSLNAERHHSNQSFERHYDDGQIIEFRSQPMPNGGFVTLYSDLTERRAAEQQLQQSQKMEVLGQLTGGVAHDFNNLLAALMGNLQLLDRLDNMPDKATKYLQRALNVSERGAQLVQRLLAFSRKQQLQPEWVRVDPLLDGMAELLEYSVSQHITLSLDLAAPEATLFIDPSQLENAILNLALNSAAAIPGGGRIAIRSWVNAAEGTLSVQVADTGTGIPTALQKRVLEPFFTTKPVGQGSGLGLSTVYGFVRQSGGDFRLESVPEQGTTITLTWPLARDPQPESVEATLEPIRFDASRGVALVEDDASVREALTELFEQRGFTVHSFEHGEQFIDWAQHSDSAAGLLISDVNLAGHLTGLDVVNMASKYWPETRCLLISGLPKERLEQELGLDITWPFIQKPLTQAMFRQLFP</sequence>
<dbReference type="CDD" id="cd00082">
    <property type="entry name" value="HisKA"/>
    <property type="match status" value="1"/>
</dbReference>
<proteinExistence type="predicted"/>
<name>A0A918K473_9GAMM</name>
<dbReference type="Gene3D" id="3.30.450.20">
    <property type="entry name" value="PAS domain"/>
    <property type="match status" value="1"/>
</dbReference>
<evidence type="ECO:0000259" key="14">
    <source>
        <dbReference type="PROSITE" id="PS50112"/>
    </source>
</evidence>
<evidence type="ECO:0000259" key="13">
    <source>
        <dbReference type="PROSITE" id="PS50110"/>
    </source>
</evidence>
<feature type="domain" description="Histidine kinase" evidence="12">
    <location>
        <begin position="487"/>
        <end position="697"/>
    </location>
</feature>
<feature type="domain" description="Response regulatory" evidence="13">
    <location>
        <begin position="718"/>
        <end position="830"/>
    </location>
</feature>
<dbReference type="Gene3D" id="3.30.565.10">
    <property type="entry name" value="Histidine kinase-like ATPase, C-terminal domain"/>
    <property type="match status" value="1"/>
</dbReference>
<dbReference type="InterPro" id="IPR035965">
    <property type="entry name" value="PAS-like_dom_sf"/>
</dbReference>
<dbReference type="PROSITE" id="PS50110">
    <property type="entry name" value="RESPONSE_REGULATORY"/>
    <property type="match status" value="1"/>
</dbReference>
<dbReference type="InterPro" id="IPR000014">
    <property type="entry name" value="PAS"/>
</dbReference>
<evidence type="ECO:0000259" key="15">
    <source>
        <dbReference type="PROSITE" id="PS50885"/>
    </source>
</evidence>
<evidence type="ECO:0000256" key="10">
    <source>
        <dbReference type="PROSITE-ProRule" id="PRU00169"/>
    </source>
</evidence>
<evidence type="ECO:0000259" key="12">
    <source>
        <dbReference type="PROSITE" id="PS50109"/>
    </source>
</evidence>
<dbReference type="Pfam" id="PF12860">
    <property type="entry name" value="PAS_7"/>
    <property type="match status" value="1"/>
</dbReference>
<keyword evidence="11" id="KW-0812">Transmembrane</keyword>
<dbReference type="GO" id="GO:0016020">
    <property type="term" value="C:membrane"/>
    <property type="evidence" value="ECO:0007669"/>
    <property type="project" value="UniProtKB-SubCell"/>
</dbReference>
<evidence type="ECO:0000256" key="5">
    <source>
        <dbReference type="ARBA" id="ARBA00022679"/>
    </source>
</evidence>
<evidence type="ECO:0000256" key="7">
    <source>
        <dbReference type="ARBA" id="ARBA00022777"/>
    </source>
</evidence>
<dbReference type="SUPFAM" id="SSF52172">
    <property type="entry name" value="CheY-like"/>
    <property type="match status" value="1"/>
</dbReference>
<dbReference type="PRINTS" id="PR00344">
    <property type="entry name" value="BCTRLSENSOR"/>
</dbReference>
<dbReference type="EC" id="2.7.13.3" evidence="3"/>
<dbReference type="SUPFAM" id="SSF47384">
    <property type="entry name" value="Homodimeric domain of signal transducing histidine kinase"/>
    <property type="match status" value="1"/>
</dbReference>
<dbReference type="SMART" id="SM00388">
    <property type="entry name" value="HisKA"/>
    <property type="match status" value="1"/>
</dbReference>
<dbReference type="Proteomes" id="UP000626148">
    <property type="component" value="Unassembled WGS sequence"/>
</dbReference>
<keyword evidence="11" id="KW-0472">Membrane</keyword>
<keyword evidence="8" id="KW-0067">ATP-binding</keyword>
<dbReference type="CDD" id="cd00156">
    <property type="entry name" value="REC"/>
    <property type="match status" value="1"/>
</dbReference>
<keyword evidence="11" id="KW-1133">Transmembrane helix</keyword>
<dbReference type="SMART" id="SM00448">
    <property type="entry name" value="REC"/>
    <property type="match status" value="1"/>
</dbReference>
<dbReference type="AlphaFoldDB" id="A0A918K473"/>
<dbReference type="PROSITE" id="PS50109">
    <property type="entry name" value="HIS_KIN"/>
    <property type="match status" value="1"/>
</dbReference>
<dbReference type="InterPro" id="IPR003661">
    <property type="entry name" value="HisK_dim/P_dom"/>
</dbReference>
<dbReference type="PANTHER" id="PTHR43065">
    <property type="entry name" value="SENSOR HISTIDINE KINASE"/>
    <property type="match status" value="1"/>
</dbReference>
<feature type="modified residue" description="4-aspartylphosphate" evidence="10">
    <location>
        <position position="769"/>
    </location>
</feature>
<dbReference type="InterPro" id="IPR036890">
    <property type="entry name" value="HATPase_C_sf"/>
</dbReference>
<dbReference type="Pfam" id="PF00072">
    <property type="entry name" value="Response_reg"/>
    <property type="match status" value="1"/>
</dbReference>
<feature type="domain" description="PAS" evidence="14">
    <location>
        <begin position="347"/>
        <end position="389"/>
    </location>
</feature>
<evidence type="ECO:0000256" key="3">
    <source>
        <dbReference type="ARBA" id="ARBA00012438"/>
    </source>
</evidence>
<dbReference type="GO" id="GO:0000155">
    <property type="term" value="F:phosphorelay sensor kinase activity"/>
    <property type="evidence" value="ECO:0007669"/>
    <property type="project" value="InterPro"/>
</dbReference>
<dbReference type="GO" id="GO:0005524">
    <property type="term" value="F:ATP binding"/>
    <property type="evidence" value="ECO:0007669"/>
    <property type="project" value="UniProtKB-KW"/>
</dbReference>
<evidence type="ECO:0000256" key="9">
    <source>
        <dbReference type="ARBA" id="ARBA00023012"/>
    </source>
</evidence>
<comment type="catalytic activity">
    <reaction evidence="1">
        <text>ATP + protein L-histidine = ADP + protein N-phospho-L-histidine.</text>
        <dbReference type="EC" id="2.7.13.3"/>
    </reaction>
</comment>
<evidence type="ECO:0000256" key="8">
    <source>
        <dbReference type="ARBA" id="ARBA00022840"/>
    </source>
</evidence>
<evidence type="ECO:0000256" key="4">
    <source>
        <dbReference type="ARBA" id="ARBA00022553"/>
    </source>
</evidence>
<dbReference type="Gene3D" id="3.40.50.2300">
    <property type="match status" value="1"/>
</dbReference>
<gene>
    <name evidence="16" type="ORF">GCM10007392_14580</name>
</gene>
<feature type="transmembrane region" description="Helical" evidence="11">
    <location>
        <begin position="12"/>
        <end position="34"/>
    </location>
</feature>
<dbReference type="PROSITE" id="PS50112">
    <property type="entry name" value="PAS"/>
    <property type="match status" value="1"/>
</dbReference>
<evidence type="ECO:0000256" key="11">
    <source>
        <dbReference type="SAM" id="Phobius"/>
    </source>
</evidence>
<keyword evidence="6" id="KW-0547">Nucleotide-binding</keyword>
<evidence type="ECO:0000256" key="6">
    <source>
        <dbReference type="ARBA" id="ARBA00022741"/>
    </source>
</evidence>
<dbReference type="PROSITE" id="PS50885">
    <property type="entry name" value="HAMP"/>
    <property type="match status" value="1"/>
</dbReference>
<comment type="subcellular location">
    <subcellularLocation>
        <location evidence="2">Membrane</location>
    </subcellularLocation>
</comment>
<comment type="caution">
    <text evidence="16">The sequence shown here is derived from an EMBL/GenBank/DDBJ whole genome shotgun (WGS) entry which is preliminary data.</text>
</comment>
<dbReference type="Gene3D" id="1.10.287.130">
    <property type="match status" value="1"/>
</dbReference>
<keyword evidence="9" id="KW-0902">Two-component regulatory system</keyword>
<evidence type="ECO:0000256" key="1">
    <source>
        <dbReference type="ARBA" id="ARBA00000085"/>
    </source>
</evidence>
<protein>
    <recommendedName>
        <fullName evidence="3">histidine kinase</fullName>
        <ecNumber evidence="3">2.7.13.3</ecNumber>
    </recommendedName>
</protein>
<dbReference type="RefSeq" id="WP_189607881.1">
    <property type="nucleotide sequence ID" value="NZ_BMXR01000003.1"/>
</dbReference>
<dbReference type="InterPro" id="IPR036097">
    <property type="entry name" value="HisK_dim/P_sf"/>
</dbReference>
<feature type="domain" description="HAMP" evidence="15">
    <location>
        <begin position="286"/>
        <end position="339"/>
    </location>
</feature>
<dbReference type="SMART" id="SM00091">
    <property type="entry name" value="PAS"/>
    <property type="match status" value="1"/>
</dbReference>
<evidence type="ECO:0000313" key="16">
    <source>
        <dbReference type="EMBL" id="GGX48601.1"/>
    </source>
</evidence>
<dbReference type="SMART" id="SM00387">
    <property type="entry name" value="HATPase_c"/>
    <property type="match status" value="1"/>
</dbReference>
<dbReference type="InterPro" id="IPR003660">
    <property type="entry name" value="HAMP_dom"/>
</dbReference>
<dbReference type="Pfam" id="PF00512">
    <property type="entry name" value="HisKA"/>
    <property type="match status" value="1"/>
</dbReference>
<keyword evidence="4 10" id="KW-0597">Phosphoprotein</keyword>
<dbReference type="InterPro" id="IPR011006">
    <property type="entry name" value="CheY-like_superfamily"/>
</dbReference>
<dbReference type="InterPro" id="IPR003594">
    <property type="entry name" value="HATPase_dom"/>
</dbReference>
<dbReference type="EMBL" id="BMXR01000003">
    <property type="protein sequence ID" value="GGX48601.1"/>
    <property type="molecule type" value="Genomic_DNA"/>
</dbReference>
<accession>A0A918K473</accession>
<dbReference type="Gene3D" id="6.10.340.10">
    <property type="match status" value="1"/>
</dbReference>
<reference evidence="16" key="2">
    <citation type="submission" date="2020-09" db="EMBL/GenBank/DDBJ databases">
        <authorList>
            <person name="Sun Q."/>
            <person name="Kim S."/>
        </authorList>
    </citation>
    <scope>NUCLEOTIDE SEQUENCE</scope>
    <source>
        <strain evidence="16">KCTC 22169</strain>
    </source>
</reference>
<dbReference type="Pfam" id="PF02518">
    <property type="entry name" value="HATPase_c"/>
    <property type="match status" value="1"/>
</dbReference>
<dbReference type="InterPro" id="IPR001789">
    <property type="entry name" value="Sig_transdc_resp-reg_receiver"/>
</dbReference>
<reference evidence="16" key="1">
    <citation type="journal article" date="2014" name="Int. J. Syst. Evol. Microbiol.">
        <title>Complete genome sequence of Corynebacterium casei LMG S-19264T (=DSM 44701T), isolated from a smear-ripened cheese.</title>
        <authorList>
            <consortium name="US DOE Joint Genome Institute (JGI-PGF)"/>
            <person name="Walter F."/>
            <person name="Albersmeier A."/>
            <person name="Kalinowski J."/>
            <person name="Ruckert C."/>
        </authorList>
    </citation>
    <scope>NUCLEOTIDE SEQUENCE</scope>
    <source>
        <strain evidence="16">KCTC 22169</strain>
    </source>
</reference>
<keyword evidence="5" id="KW-0808">Transferase</keyword>
<dbReference type="SUPFAM" id="SSF55785">
    <property type="entry name" value="PYP-like sensor domain (PAS domain)"/>
    <property type="match status" value="1"/>
</dbReference>
<dbReference type="InterPro" id="IPR004358">
    <property type="entry name" value="Sig_transdc_His_kin-like_C"/>
</dbReference>
<dbReference type="SUPFAM" id="SSF55874">
    <property type="entry name" value="ATPase domain of HSP90 chaperone/DNA topoisomerase II/histidine kinase"/>
    <property type="match status" value="1"/>
</dbReference>
<dbReference type="InterPro" id="IPR005467">
    <property type="entry name" value="His_kinase_dom"/>
</dbReference>
<keyword evidence="7 16" id="KW-0418">Kinase</keyword>
<evidence type="ECO:0000313" key="17">
    <source>
        <dbReference type="Proteomes" id="UP000626148"/>
    </source>
</evidence>
<keyword evidence="17" id="KW-1185">Reference proteome</keyword>
<organism evidence="16 17">
    <name type="scientific">Saccharospirillum salsuginis</name>
    <dbReference type="NCBI Taxonomy" id="418750"/>
    <lineage>
        <taxon>Bacteria</taxon>
        <taxon>Pseudomonadati</taxon>
        <taxon>Pseudomonadota</taxon>
        <taxon>Gammaproteobacteria</taxon>
        <taxon>Oceanospirillales</taxon>
        <taxon>Saccharospirillaceae</taxon>
        <taxon>Saccharospirillum</taxon>
    </lineage>
</organism>
<evidence type="ECO:0000256" key="2">
    <source>
        <dbReference type="ARBA" id="ARBA00004370"/>
    </source>
</evidence>
<dbReference type="NCBIfam" id="TIGR00229">
    <property type="entry name" value="sensory_box"/>
    <property type="match status" value="1"/>
</dbReference>